<evidence type="ECO:0000256" key="2">
    <source>
        <dbReference type="ARBA" id="ARBA00022448"/>
    </source>
</evidence>
<protein>
    <submittedName>
        <fullName evidence="7">TOM1-like protein 2 isoform X1</fullName>
    </submittedName>
</protein>
<dbReference type="InterPro" id="IPR004152">
    <property type="entry name" value="GAT_dom"/>
</dbReference>
<feature type="domain" description="VHS" evidence="5">
    <location>
        <begin position="24"/>
        <end position="157"/>
    </location>
</feature>
<feature type="compositionally biased region" description="Polar residues" evidence="4">
    <location>
        <begin position="449"/>
        <end position="458"/>
    </location>
</feature>
<dbReference type="VEuPathDB" id="VectorBase:LDEU009438"/>
<evidence type="ECO:0000259" key="6">
    <source>
        <dbReference type="PROSITE" id="PS50909"/>
    </source>
</evidence>
<dbReference type="GO" id="GO:0035091">
    <property type="term" value="F:phosphatidylinositol binding"/>
    <property type="evidence" value="ECO:0007669"/>
    <property type="project" value="InterPro"/>
</dbReference>
<dbReference type="Pfam" id="PF03127">
    <property type="entry name" value="GAT"/>
    <property type="match status" value="1"/>
</dbReference>
<dbReference type="Gene3D" id="1.25.40.90">
    <property type="match status" value="1"/>
</dbReference>
<dbReference type="GO" id="GO:0043130">
    <property type="term" value="F:ubiquitin binding"/>
    <property type="evidence" value="ECO:0007669"/>
    <property type="project" value="InterPro"/>
</dbReference>
<dbReference type="PANTHER" id="PTHR13856:SF137">
    <property type="entry name" value="GH05942P"/>
    <property type="match status" value="1"/>
</dbReference>
<evidence type="ECO:0000259" key="5">
    <source>
        <dbReference type="PROSITE" id="PS50179"/>
    </source>
</evidence>
<feature type="region of interest" description="Disordered" evidence="4">
    <location>
        <begin position="189"/>
        <end position="209"/>
    </location>
</feature>
<sequence>MAAILQQLSGNPLSTAIGQKIEQATDPSLTESDWTLNMEICDMINDTDEGPKDAIRAIKKRLQQNAGKNHTVVMYTLTILETCVKNCGKRFHLLVTNKDFIQDLFKIIGPKYDPPSAVQEKVLSLIQIWADTFRGQSEFSGVTQAYNELKQKGIEFPATSSEAVVPIHTPQRSVPVTQQTSRNIPTATVAGVNQQPPPRSVQKPHTPRHVMSGPLTLSAEQMTKLKGELDVVQGNIKVFNEMLNELTPGKEHKDDWELLCQLHNTCQAMQKRLVELIEKVANEEVTIDLLGINDEINSVFLRFEKFVRIRNQGKGVKEEREKHPEEPSLIDLTEDNATTGATSASDISIKISNLKFGSNGAASTNTVNSGATAAVSGDADFDVFAQSRSEKNSKSADNSELQREEDFNEMEQWLNSQSAQQANQTASTIPGTDFDRFLAERASAAERLPNNQQQTQQSKPKEDPFEF</sequence>
<dbReference type="SUPFAM" id="SSF48464">
    <property type="entry name" value="ENTH/VHS domain"/>
    <property type="match status" value="1"/>
</dbReference>
<dbReference type="PROSITE" id="PS50179">
    <property type="entry name" value="VHS"/>
    <property type="match status" value="1"/>
</dbReference>
<dbReference type="PIRSF" id="PIRSF036948">
    <property type="entry name" value="TOM1"/>
    <property type="match status" value="1"/>
</dbReference>
<dbReference type="PANTHER" id="PTHR13856">
    <property type="entry name" value="VHS DOMAIN CONTAINING PROTEIN FAMILY"/>
    <property type="match status" value="1"/>
</dbReference>
<evidence type="ECO:0000256" key="1">
    <source>
        <dbReference type="ARBA" id="ARBA00007708"/>
    </source>
</evidence>
<dbReference type="InterPro" id="IPR014645">
    <property type="entry name" value="TOM1"/>
</dbReference>
<organism evidence="7 8">
    <name type="scientific">Leptotrombidium deliense</name>
    <dbReference type="NCBI Taxonomy" id="299467"/>
    <lineage>
        <taxon>Eukaryota</taxon>
        <taxon>Metazoa</taxon>
        <taxon>Ecdysozoa</taxon>
        <taxon>Arthropoda</taxon>
        <taxon>Chelicerata</taxon>
        <taxon>Arachnida</taxon>
        <taxon>Acari</taxon>
        <taxon>Acariformes</taxon>
        <taxon>Trombidiformes</taxon>
        <taxon>Prostigmata</taxon>
        <taxon>Anystina</taxon>
        <taxon>Parasitengona</taxon>
        <taxon>Trombiculoidea</taxon>
        <taxon>Trombiculidae</taxon>
        <taxon>Leptotrombidium</taxon>
    </lineage>
</organism>
<evidence type="ECO:0000256" key="3">
    <source>
        <dbReference type="ARBA" id="ARBA00022927"/>
    </source>
</evidence>
<dbReference type="CDD" id="cd03565">
    <property type="entry name" value="VHS_Tom1_like"/>
    <property type="match status" value="1"/>
</dbReference>
<dbReference type="OrthoDB" id="2018246at2759"/>
<comment type="caution">
    <text evidence="7">The sequence shown here is derived from an EMBL/GenBank/DDBJ whole genome shotgun (WGS) entry which is preliminary data.</text>
</comment>
<evidence type="ECO:0000313" key="8">
    <source>
        <dbReference type="Proteomes" id="UP000288716"/>
    </source>
</evidence>
<feature type="compositionally biased region" description="Low complexity" evidence="4">
    <location>
        <begin position="415"/>
        <end position="428"/>
    </location>
</feature>
<evidence type="ECO:0000256" key="4">
    <source>
        <dbReference type="SAM" id="MobiDB-lite"/>
    </source>
</evidence>
<keyword evidence="2" id="KW-0813">Transport</keyword>
<proteinExistence type="inferred from homology"/>
<dbReference type="EMBL" id="NCKV01008359">
    <property type="protein sequence ID" value="RWS22602.1"/>
    <property type="molecule type" value="Genomic_DNA"/>
</dbReference>
<dbReference type="GO" id="GO:0016020">
    <property type="term" value="C:membrane"/>
    <property type="evidence" value="ECO:0007669"/>
    <property type="project" value="TreeGrafter"/>
</dbReference>
<name>A0A443S4Z6_9ACAR</name>
<dbReference type="PROSITE" id="PS50909">
    <property type="entry name" value="GAT"/>
    <property type="match status" value="1"/>
</dbReference>
<keyword evidence="8" id="KW-1185">Reference proteome</keyword>
<dbReference type="SUPFAM" id="SSF89009">
    <property type="entry name" value="GAT-like domain"/>
    <property type="match status" value="1"/>
</dbReference>
<dbReference type="GO" id="GO:0030276">
    <property type="term" value="F:clathrin binding"/>
    <property type="evidence" value="ECO:0007669"/>
    <property type="project" value="TreeGrafter"/>
</dbReference>
<comment type="similarity">
    <text evidence="1">Belongs to the TOM1 family.</text>
</comment>
<dbReference type="Pfam" id="PF00790">
    <property type="entry name" value="VHS"/>
    <property type="match status" value="1"/>
</dbReference>
<dbReference type="InterPro" id="IPR002014">
    <property type="entry name" value="VHS_dom"/>
</dbReference>
<keyword evidence="3" id="KW-0653">Protein transport</keyword>
<feature type="domain" description="GAT" evidence="6">
    <location>
        <begin position="182"/>
        <end position="308"/>
    </location>
</feature>
<dbReference type="STRING" id="299467.A0A443S4Z6"/>
<dbReference type="GO" id="GO:0007165">
    <property type="term" value="P:signal transduction"/>
    <property type="evidence" value="ECO:0007669"/>
    <property type="project" value="TreeGrafter"/>
</dbReference>
<dbReference type="Gene3D" id="1.20.58.160">
    <property type="match status" value="1"/>
</dbReference>
<dbReference type="SMART" id="SM00288">
    <property type="entry name" value="VHS"/>
    <property type="match status" value="1"/>
</dbReference>
<dbReference type="AlphaFoldDB" id="A0A443S4Z6"/>
<feature type="region of interest" description="Disordered" evidence="4">
    <location>
        <begin position="387"/>
        <end position="467"/>
    </location>
</feature>
<accession>A0A443S4Z6</accession>
<reference evidence="7 8" key="1">
    <citation type="journal article" date="2018" name="Gigascience">
        <title>Genomes of trombidid mites reveal novel predicted allergens and laterally-transferred genes associated with secondary metabolism.</title>
        <authorList>
            <person name="Dong X."/>
            <person name="Chaisiri K."/>
            <person name="Xia D."/>
            <person name="Armstrong S.D."/>
            <person name="Fang Y."/>
            <person name="Donnelly M.J."/>
            <person name="Kadowaki T."/>
            <person name="McGarry J.W."/>
            <person name="Darby A.C."/>
            <person name="Makepeace B.L."/>
        </authorList>
    </citation>
    <scope>NUCLEOTIDE SEQUENCE [LARGE SCALE GENOMIC DNA]</scope>
    <source>
        <strain evidence="7">UoL-UT</strain>
    </source>
</reference>
<gene>
    <name evidence="7" type="ORF">B4U80_11370</name>
</gene>
<dbReference type="GO" id="GO:0005768">
    <property type="term" value="C:endosome"/>
    <property type="evidence" value="ECO:0007669"/>
    <property type="project" value="TreeGrafter"/>
</dbReference>
<dbReference type="Proteomes" id="UP000288716">
    <property type="component" value="Unassembled WGS sequence"/>
</dbReference>
<dbReference type="CDD" id="cd14233">
    <property type="entry name" value="GAT_TOM1_like"/>
    <property type="match status" value="1"/>
</dbReference>
<dbReference type="InterPro" id="IPR008942">
    <property type="entry name" value="ENTH_VHS"/>
</dbReference>
<dbReference type="GO" id="GO:0015031">
    <property type="term" value="P:protein transport"/>
    <property type="evidence" value="ECO:0007669"/>
    <property type="project" value="UniProtKB-KW"/>
</dbReference>
<evidence type="ECO:0000313" key="7">
    <source>
        <dbReference type="EMBL" id="RWS22602.1"/>
    </source>
</evidence>
<dbReference type="InterPro" id="IPR038425">
    <property type="entry name" value="GAT_sf"/>
</dbReference>